<reference evidence="2" key="1">
    <citation type="submission" date="2022-07" db="EMBL/GenBank/DDBJ databases">
        <title>Complete genome of CX2.</title>
        <authorList>
            <person name="Cao G."/>
        </authorList>
    </citation>
    <scope>NUCLEOTIDE SEQUENCE</scope>
    <source>
        <strain evidence="2">CX2</strain>
    </source>
</reference>
<feature type="transmembrane region" description="Helical" evidence="1">
    <location>
        <begin position="31"/>
        <end position="47"/>
    </location>
</feature>
<evidence type="ECO:0000313" key="2">
    <source>
        <dbReference type="EMBL" id="UTT43150.1"/>
    </source>
</evidence>
<keyword evidence="3" id="KW-1185">Reference proteome</keyword>
<dbReference type="RefSeq" id="WP_255177574.1">
    <property type="nucleotide sequence ID" value="NZ_CP101462.1"/>
</dbReference>
<protein>
    <submittedName>
        <fullName evidence="2">Uncharacterized protein</fullName>
    </submittedName>
</protein>
<organism evidence="2 3">
    <name type="scientific">Exiguobacterium aurantiacum</name>
    <dbReference type="NCBI Taxonomy" id="33987"/>
    <lineage>
        <taxon>Bacteria</taxon>
        <taxon>Bacillati</taxon>
        <taxon>Bacillota</taxon>
        <taxon>Bacilli</taxon>
        <taxon>Bacillales</taxon>
        <taxon>Bacillales Family XII. Incertae Sedis</taxon>
        <taxon>Exiguobacterium</taxon>
    </lineage>
</organism>
<proteinExistence type="predicted"/>
<feature type="transmembrane region" description="Helical" evidence="1">
    <location>
        <begin position="88"/>
        <end position="107"/>
    </location>
</feature>
<evidence type="ECO:0000313" key="3">
    <source>
        <dbReference type="Proteomes" id="UP001060325"/>
    </source>
</evidence>
<name>A0ABY5FNS3_9BACL</name>
<dbReference type="Proteomes" id="UP001060325">
    <property type="component" value="Chromosome"/>
</dbReference>
<evidence type="ECO:0000256" key="1">
    <source>
        <dbReference type="SAM" id="Phobius"/>
    </source>
</evidence>
<accession>A0ABY5FNS3</accession>
<keyword evidence="1" id="KW-0472">Membrane</keyword>
<dbReference type="EMBL" id="CP101462">
    <property type="protein sequence ID" value="UTT43150.1"/>
    <property type="molecule type" value="Genomic_DNA"/>
</dbReference>
<sequence>MRGRIILVGLLCLPWGFFVTAADFLWGNALGYLVVPAVMWWNVWRFSRRGWLRWIALGLIISYFISTAMVGYIDGAWDYFFKPFNQSIVMNIWTVVFASGVGVGYVYRWAFEKARESA</sequence>
<feature type="transmembrane region" description="Helical" evidence="1">
    <location>
        <begin position="54"/>
        <end position="73"/>
    </location>
</feature>
<gene>
    <name evidence="2" type="ORF">NMQ00_01235</name>
</gene>
<keyword evidence="1" id="KW-0812">Transmembrane</keyword>
<keyword evidence="1" id="KW-1133">Transmembrane helix</keyword>